<gene>
    <name evidence="3" type="primary">xylR</name>
    <name evidence="3" type="ORF">GCM10011507_20190</name>
</gene>
<dbReference type="InterPro" id="IPR036388">
    <property type="entry name" value="WH-like_DNA-bd_sf"/>
</dbReference>
<evidence type="ECO:0000313" key="4">
    <source>
        <dbReference type="Proteomes" id="UP000648801"/>
    </source>
</evidence>
<dbReference type="Pfam" id="PF00480">
    <property type="entry name" value="ROK"/>
    <property type="match status" value="1"/>
</dbReference>
<evidence type="ECO:0000256" key="1">
    <source>
        <dbReference type="ARBA" id="ARBA00006479"/>
    </source>
</evidence>
<comment type="similarity">
    <text evidence="1">Belongs to the ROK (NagC/XylR) family.</text>
</comment>
<feature type="region of interest" description="Disordered" evidence="2">
    <location>
        <begin position="402"/>
        <end position="431"/>
    </location>
</feature>
<organism evidence="3 4">
    <name type="scientific">Edaphobacter acidisoli</name>
    <dbReference type="NCBI Taxonomy" id="2040573"/>
    <lineage>
        <taxon>Bacteria</taxon>
        <taxon>Pseudomonadati</taxon>
        <taxon>Acidobacteriota</taxon>
        <taxon>Terriglobia</taxon>
        <taxon>Terriglobales</taxon>
        <taxon>Acidobacteriaceae</taxon>
        <taxon>Edaphobacter</taxon>
    </lineage>
</organism>
<dbReference type="AlphaFoldDB" id="A0A916W5P8"/>
<dbReference type="SUPFAM" id="SSF53067">
    <property type="entry name" value="Actin-like ATPase domain"/>
    <property type="match status" value="1"/>
</dbReference>
<dbReference type="InterPro" id="IPR049874">
    <property type="entry name" value="ROK_cs"/>
</dbReference>
<dbReference type="RefSeq" id="WP_188759173.1">
    <property type="nucleotide sequence ID" value="NZ_BMJB01000001.1"/>
</dbReference>
<dbReference type="SUPFAM" id="SSF46785">
    <property type="entry name" value="Winged helix' DNA-binding domain"/>
    <property type="match status" value="1"/>
</dbReference>
<dbReference type="EMBL" id="BMJB01000001">
    <property type="protein sequence ID" value="GGA68657.1"/>
    <property type="molecule type" value="Genomic_DNA"/>
</dbReference>
<name>A0A916W5P8_9BACT</name>
<dbReference type="PROSITE" id="PS01125">
    <property type="entry name" value="ROK"/>
    <property type="match status" value="1"/>
</dbReference>
<dbReference type="PANTHER" id="PTHR18964:SF149">
    <property type="entry name" value="BIFUNCTIONAL UDP-N-ACETYLGLUCOSAMINE 2-EPIMERASE_N-ACETYLMANNOSAMINE KINASE"/>
    <property type="match status" value="1"/>
</dbReference>
<dbReference type="InterPro" id="IPR036390">
    <property type="entry name" value="WH_DNA-bd_sf"/>
</dbReference>
<dbReference type="InterPro" id="IPR043129">
    <property type="entry name" value="ATPase_NBD"/>
</dbReference>
<evidence type="ECO:0000313" key="3">
    <source>
        <dbReference type="EMBL" id="GGA68657.1"/>
    </source>
</evidence>
<feature type="compositionally biased region" description="Basic residues" evidence="2">
    <location>
        <begin position="415"/>
        <end position="431"/>
    </location>
</feature>
<accession>A0A916W5P8</accession>
<dbReference type="Gene3D" id="3.30.420.40">
    <property type="match status" value="2"/>
</dbReference>
<dbReference type="PANTHER" id="PTHR18964">
    <property type="entry name" value="ROK (REPRESSOR, ORF, KINASE) FAMILY"/>
    <property type="match status" value="1"/>
</dbReference>
<dbReference type="InterPro" id="IPR000600">
    <property type="entry name" value="ROK"/>
</dbReference>
<dbReference type="Proteomes" id="UP000648801">
    <property type="component" value="Unassembled WGS sequence"/>
</dbReference>
<reference evidence="3" key="1">
    <citation type="journal article" date="2014" name="Int. J. Syst. Evol. Microbiol.">
        <title>Complete genome sequence of Corynebacterium casei LMG S-19264T (=DSM 44701T), isolated from a smear-ripened cheese.</title>
        <authorList>
            <consortium name="US DOE Joint Genome Institute (JGI-PGF)"/>
            <person name="Walter F."/>
            <person name="Albersmeier A."/>
            <person name="Kalinowski J."/>
            <person name="Ruckert C."/>
        </authorList>
    </citation>
    <scope>NUCLEOTIDE SEQUENCE</scope>
    <source>
        <strain evidence="3">CGMCC 1.15447</strain>
    </source>
</reference>
<proteinExistence type="inferred from homology"/>
<reference evidence="3" key="2">
    <citation type="submission" date="2020-09" db="EMBL/GenBank/DDBJ databases">
        <authorList>
            <person name="Sun Q."/>
            <person name="Zhou Y."/>
        </authorList>
    </citation>
    <scope>NUCLEOTIDE SEQUENCE</scope>
    <source>
        <strain evidence="3">CGMCC 1.15447</strain>
    </source>
</reference>
<keyword evidence="4" id="KW-1185">Reference proteome</keyword>
<sequence>MPEKVSVANGSAKGVNRVDLAYSKLASSEVARDINRDIVLELVRTRQPVSRADLSRISGLQPSTISAIIEQLLTEKWVVEGAAVQRPRGRRPTLISLNDDLVMLAADIRPNQAIVAVVDLNGRFLAREVIPLVSEPERGVNNMVECMKRMQRSHPSKTFEGVGISLPGRVDPATQRLILSPNLKWSQYDIKSAVEKRISLRVELSNAANAALLSEMWFGRMDGVRNAALITISEGVGTAILANGQIIVGKDGLAGEFGHIPIDPSGPQCGCGMKGCWEMFASSRAALRYYAELNQGAPPITIQELLHRAEDGDKHAVSALTKQAAHLGRGLRLVTAALSPEVILLTGDITASWSTFGPIVQNELESQMLAGTAPRIMITSDGELARLRGAGAIALQRHSGYYHSPHAAQHERTTHKPVSRRRRLAPTNGKR</sequence>
<dbReference type="Gene3D" id="1.10.10.10">
    <property type="entry name" value="Winged helix-like DNA-binding domain superfamily/Winged helix DNA-binding domain"/>
    <property type="match status" value="1"/>
</dbReference>
<evidence type="ECO:0000256" key="2">
    <source>
        <dbReference type="SAM" id="MobiDB-lite"/>
    </source>
</evidence>
<protein>
    <submittedName>
        <fullName evidence="3">Xylose repressor</fullName>
    </submittedName>
</protein>
<comment type="caution">
    <text evidence="3">The sequence shown here is derived from an EMBL/GenBank/DDBJ whole genome shotgun (WGS) entry which is preliminary data.</text>
</comment>